<dbReference type="PANTHER" id="PTHR46528">
    <property type="entry name" value="PROTEIN SON"/>
    <property type="match status" value="1"/>
</dbReference>
<feature type="compositionally biased region" description="Basic residues" evidence="5">
    <location>
        <begin position="1157"/>
        <end position="1166"/>
    </location>
</feature>
<feature type="compositionally biased region" description="Low complexity" evidence="5">
    <location>
        <begin position="208"/>
        <end position="247"/>
    </location>
</feature>
<feature type="compositionally biased region" description="Low complexity" evidence="5">
    <location>
        <begin position="1517"/>
        <end position="1528"/>
    </location>
</feature>
<keyword evidence="3 4" id="KW-0862">Zinc</keyword>
<keyword evidence="1 4" id="KW-0479">Metal-binding</keyword>
<dbReference type="GeneID" id="40310995"/>
<feature type="region of interest" description="Disordered" evidence="5">
    <location>
        <begin position="1870"/>
        <end position="2138"/>
    </location>
</feature>
<keyword evidence="2 4" id="KW-0863">Zinc-finger</keyword>
<feature type="region of interest" description="Disordered" evidence="5">
    <location>
        <begin position="1031"/>
        <end position="1453"/>
    </location>
</feature>
<organism evidence="8 9">
    <name type="scientific">Besnoitia besnoiti</name>
    <name type="common">Apicomplexan protozoan</name>
    <dbReference type="NCBI Taxonomy" id="94643"/>
    <lineage>
        <taxon>Eukaryota</taxon>
        <taxon>Sar</taxon>
        <taxon>Alveolata</taxon>
        <taxon>Apicomplexa</taxon>
        <taxon>Conoidasida</taxon>
        <taxon>Coccidia</taxon>
        <taxon>Eucoccidiorida</taxon>
        <taxon>Eimeriorina</taxon>
        <taxon>Sarcocystidae</taxon>
        <taxon>Besnoitia</taxon>
    </lineage>
</organism>
<dbReference type="GO" id="GO:0003723">
    <property type="term" value="F:RNA binding"/>
    <property type="evidence" value="ECO:0007669"/>
    <property type="project" value="InterPro"/>
</dbReference>
<evidence type="ECO:0000259" key="7">
    <source>
        <dbReference type="PROSITE" id="PS50812"/>
    </source>
</evidence>
<feature type="compositionally biased region" description="Basic and acidic residues" evidence="5">
    <location>
        <begin position="1975"/>
        <end position="1998"/>
    </location>
</feature>
<dbReference type="VEuPathDB" id="ToxoDB:BESB_060670"/>
<feature type="compositionally biased region" description="Low complexity" evidence="5">
    <location>
        <begin position="756"/>
        <end position="797"/>
    </location>
</feature>
<dbReference type="PROSITE" id="PS50812">
    <property type="entry name" value="PWWP"/>
    <property type="match status" value="1"/>
</dbReference>
<feature type="compositionally biased region" description="Basic residues" evidence="5">
    <location>
        <begin position="1728"/>
        <end position="1739"/>
    </location>
</feature>
<feature type="compositionally biased region" description="Low complexity" evidence="5">
    <location>
        <begin position="1042"/>
        <end position="1059"/>
    </location>
</feature>
<reference evidence="8 9" key="1">
    <citation type="submission" date="2017-09" db="EMBL/GenBank/DDBJ databases">
        <title>Genome sequencing of Besnoitia besnoiti strain Bb-Ger1.</title>
        <authorList>
            <person name="Schares G."/>
            <person name="Venepally P."/>
            <person name="Lorenzi H.A."/>
        </authorList>
    </citation>
    <scope>NUCLEOTIDE SEQUENCE [LARGE SCALE GENOMIC DNA]</scope>
    <source>
        <strain evidence="8 9">Bb-Ger1</strain>
    </source>
</reference>
<feature type="compositionally biased region" description="Basic residues" evidence="5">
    <location>
        <begin position="1246"/>
        <end position="1255"/>
    </location>
</feature>
<feature type="compositionally biased region" description="Basic and acidic residues" evidence="5">
    <location>
        <begin position="1360"/>
        <end position="1372"/>
    </location>
</feature>
<proteinExistence type="predicted"/>
<feature type="domain" description="PWWP" evidence="7">
    <location>
        <begin position="341"/>
        <end position="413"/>
    </location>
</feature>
<feature type="compositionally biased region" description="Low complexity" evidence="5">
    <location>
        <begin position="654"/>
        <end position="690"/>
    </location>
</feature>
<feature type="compositionally biased region" description="Low complexity" evidence="5">
    <location>
        <begin position="150"/>
        <end position="187"/>
    </location>
</feature>
<feature type="compositionally biased region" description="Basic and acidic residues" evidence="5">
    <location>
        <begin position="589"/>
        <end position="603"/>
    </location>
</feature>
<evidence type="ECO:0000313" key="9">
    <source>
        <dbReference type="Proteomes" id="UP000224006"/>
    </source>
</evidence>
<feature type="compositionally biased region" description="Low complexity" evidence="5">
    <location>
        <begin position="1107"/>
        <end position="1126"/>
    </location>
</feature>
<evidence type="ECO:0000256" key="4">
    <source>
        <dbReference type="PROSITE-ProRule" id="PRU00723"/>
    </source>
</evidence>
<feature type="compositionally biased region" description="Low complexity" evidence="5">
    <location>
        <begin position="2069"/>
        <end position="2083"/>
    </location>
</feature>
<feature type="compositionally biased region" description="Basic and acidic residues" evidence="5">
    <location>
        <begin position="1426"/>
        <end position="1438"/>
    </location>
</feature>
<feature type="domain" description="C3H1-type" evidence="6">
    <location>
        <begin position="1838"/>
        <end position="1861"/>
    </location>
</feature>
<dbReference type="EMBL" id="NWUJ01000005">
    <property type="protein sequence ID" value="PFH35180.1"/>
    <property type="molecule type" value="Genomic_DNA"/>
</dbReference>
<feature type="region of interest" description="Disordered" evidence="5">
    <location>
        <begin position="879"/>
        <end position="953"/>
    </location>
</feature>
<feature type="compositionally biased region" description="Polar residues" evidence="5">
    <location>
        <begin position="2121"/>
        <end position="2138"/>
    </location>
</feature>
<dbReference type="Proteomes" id="UP000224006">
    <property type="component" value="Chromosome V"/>
</dbReference>
<feature type="compositionally biased region" description="Basic residues" evidence="5">
    <location>
        <begin position="1181"/>
        <end position="1191"/>
    </location>
</feature>
<feature type="region of interest" description="Disordered" evidence="5">
    <location>
        <begin position="1614"/>
        <end position="1816"/>
    </location>
</feature>
<evidence type="ECO:0000256" key="3">
    <source>
        <dbReference type="ARBA" id="ARBA00022833"/>
    </source>
</evidence>
<gene>
    <name evidence="8" type="ORF">BESB_060670</name>
</gene>
<dbReference type="InterPro" id="IPR036855">
    <property type="entry name" value="Znf_CCCH_sf"/>
</dbReference>
<feature type="compositionally biased region" description="Acidic residues" evidence="5">
    <location>
        <begin position="461"/>
        <end position="474"/>
    </location>
</feature>
<dbReference type="Gene3D" id="2.30.30.140">
    <property type="match status" value="1"/>
</dbReference>
<feature type="region of interest" description="Disordered" evidence="5">
    <location>
        <begin position="458"/>
        <end position="536"/>
    </location>
</feature>
<dbReference type="SUPFAM" id="SSF90229">
    <property type="entry name" value="CCCH zinc finger"/>
    <property type="match status" value="1"/>
</dbReference>
<feature type="compositionally biased region" description="Basic and acidic residues" evidence="5">
    <location>
        <begin position="739"/>
        <end position="754"/>
    </location>
</feature>
<dbReference type="PANTHER" id="PTHR46528:SF1">
    <property type="entry name" value="PROTEIN SON"/>
    <property type="match status" value="1"/>
</dbReference>
<feature type="compositionally biased region" description="Basic and acidic residues" evidence="5">
    <location>
        <begin position="1638"/>
        <end position="1654"/>
    </location>
</feature>
<evidence type="ECO:0000313" key="8">
    <source>
        <dbReference type="EMBL" id="PFH35180.1"/>
    </source>
</evidence>
<evidence type="ECO:0008006" key="10">
    <source>
        <dbReference type="Google" id="ProtNLM"/>
    </source>
</evidence>
<dbReference type="GO" id="GO:0051726">
    <property type="term" value="P:regulation of cell cycle"/>
    <property type="evidence" value="ECO:0007669"/>
    <property type="project" value="InterPro"/>
</dbReference>
<dbReference type="InterPro" id="IPR032922">
    <property type="entry name" value="SON"/>
</dbReference>
<feature type="region of interest" description="Disordered" evidence="5">
    <location>
        <begin position="1517"/>
        <end position="1542"/>
    </location>
</feature>
<evidence type="ECO:0000256" key="1">
    <source>
        <dbReference type="ARBA" id="ARBA00022723"/>
    </source>
</evidence>
<feature type="compositionally biased region" description="Acidic residues" evidence="5">
    <location>
        <begin position="483"/>
        <end position="497"/>
    </location>
</feature>
<feature type="compositionally biased region" description="Basic and acidic residues" evidence="5">
    <location>
        <begin position="798"/>
        <end position="808"/>
    </location>
</feature>
<sequence length="2138" mass="222019">MEGGSGGLPPGGGYSGGFPAYGSPLPGMPEAMYHAQQQAAYWHSFPPLIGNAQSGFPPVSYSPSGAGALPLHFASGAAAYSSYPAAVGLQSEGTQAASFQASAQQPSAYESASAASPCPPALASAAAGDVPARGSAAASSEKLSEAPYTSSVSSGSSSSPGASVSSPPRQTTPSSRPVSSSTASSVVNHPPVSATGALQTACGAAESFSPAAGAPSASSLLPEKACSSSSSPAASSLLSNAPPATAACLHRPHASTETDVSASPRRGREPSADLGGASPAVSACGLKGQAEPDSAPTADAGKEKAAGGRRRVRVPQLRFRKKAANNAAYLKTFSKVFGKRGEPVVWCKRRGRPWWPGLLANPDDPHLVPPLPDRVKAKQVLSGKEELRLLFLCCGTWRYWWASPKGLLDFRESYADLAPRVRRLGFLPRLAIQHALEECGWRENGDWCPSRVIVAAAQASEEADPDNADEEEGWLTENPCSSDSEEEDDGFMDEDGWWEGRKIDSSAETSTTLAEREHQTSVDAAASSPPAGGCQASTQSVAICQGEAGRRSSSVPLLPAAHALASGGRGKASPEAEVGLSQGASCLTRGREAVGKQEARLETGAETVKGSAATTPQEGGSSAVAPADPPTPCRSVRLAATRGLHMPPGLPPVAEAAAGRPEGASSSSAARPGGRATSGASPGAFSAGSAHLLHPPFAPADDEAEAGDSERKLSSMCLENPDPEVDAPSQLTVSAGEPASRREAPEGLATRDHACAGQAPSPGGVPGAPAMPGSGVAGTPLFSSPAAADGAAVSASSARRDGKREKSPVAHAAGGIASAEGDTAQAPARDSPPFPEAVAPAAEAGGRGAPDSGAAVQTTAKAGTVDGFSLSFAAPSEAAQMRQASLARAAGAGPESSSWPETIWQRLRQQAEAAAKKERAAPAPPSLEAPAGSPAVVSPATEKPPALFQGAQEATASGAIPSYGAMIDAFAHDKLLNKREDQVLQPPHIRAAAAAGAAAAAMAAAAAASAAAEKTQQREAALRLQQAAQAQGVTEAPAPERSPAQLAKKAAEAVASVLEGQTEKKLGGAETHASAVDEKEASRARKRSGTTAARRDRRRASAEEADTSGQGRSTSSGRRPRASSSSGERERSRRRQGGGETSSRRRSRSASSSSRSRSPRRKRSRPRLPAAGGGGASGGSHRLRGSKRLRGRDREASSGSQSPSVSARSSASRWSGSRSVDSCRGHAGRHRSPQSGSSFSSDGWQRRRGKLAGRRRGLDASRPRDNAHVGTRRGRGSWGSPEAYRRGFLDRHCGPGGDRTRGSSSESPSGRDRRREEDRRERRSSWRNDARRRRRWTPSNRATALHSASASPAPSEDAEEPRRWRGKARGEDSGDASCDSGRRRRRRRGTRRRGRSSSGSRDERGRRAGSSERSPASPSPPASPRKGKDGGEAERNEEGMQTPCTSANPMQEAAPLVNATTALSASLSGSAFPACAPLTIAEGAACGPLAQMPTASGSFASSALRNGNVHAFQPVRSLSSSAASRQPSDTSARAPHLSAGPEVLTSPPCGFFGQGGKPGCEAVPAPKQTGLAEGEGNAVESAPVACACAPSTPSSAPPPVSAVPAPPSHLLASSLAALGTAEAMASPPEGQRDATNAEEDRRASRASCERDGAAGKRRRRSSHDSRSLSGTAKSRSGSRGRRHSSASSASSSREGSRKRRRGGAGGSTERHRSRRPRRSRSPLSSPHPWRRRRSARRRLTSSESLRSDRSSRSRGRRSSSGDSRSPAHGRRGRERRRHPRSASRGARRRFSSDEAGSRGSSRPSLPGPTRPRMHPDGAYLSFAARRVRVLHAKGRCVPCRFHWRRQGCRNGDGCKFCHDPAHDAFMLARDGERGASSRSSSPLPRRGPEKEYDGGRGRLEPYAASSDLNGDSSESRRAAEDADGFGGVRGRGERLFRRRSPSFATPQFISGRGDRGDRGGGWYVDNRRPLGRIGDSLDREFGRYGSRSARDRFGDRGGSRTARRWAGEEDAESGDARRERWIEGEESSAEEEDGASAGQKDEAVAGRTAMSAGSSAAQSEGCGQVPHGAALSSAAHAAETEQTLNEEQEQTPAGMADCWAQGVAVEKERNALPAQQAAEPQGSTDRNAQNSGVEQLLA</sequence>
<feature type="compositionally biased region" description="Basic and acidic residues" evidence="5">
    <location>
        <begin position="2014"/>
        <end position="2023"/>
    </location>
</feature>
<dbReference type="GO" id="GO:0048024">
    <property type="term" value="P:regulation of mRNA splicing, via spliceosome"/>
    <property type="evidence" value="ECO:0007669"/>
    <property type="project" value="TreeGrafter"/>
</dbReference>
<feature type="region of interest" description="Disordered" evidence="5">
    <location>
        <begin position="136"/>
        <end position="191"/>
    </location>
</feature>
<feature type="compositionally biased region" description="Low complexity" evidence="5">
    <location>
        <begin position="928"/>
        <end position="940"/>
    </location>
</feature>
<dbReference type="InterPro" id="IPR000313">
    <property type="entry name" value="PWWP_dom"/>
</dbReference>
<dbReference type="RefSeq" id="XP_029219189.1">
    <property type="nucleotide sequence ID" value="XM_029364481.1"/>
</dbReference>
<evidence type="ECO:0000256" key="5">
    <source>
        <dbReference type="SAM" id="MobiDB-lite"/>
    </source>
</evidence>
<protein>
    <recommendedName>
        <fullName evidence="10">PWWP domain-containing protein</fullName>
    </recommendedName>
</protein>
<feature type="region of interest" description="Disordered" evidence="5">
    <location>
        <begin position="589"/>
        <end position="858"/>
    </location>
</feature>
<feature type="compositionally biased region" description="Basic residues" evidence="5">
    <location>
        <begin position="1711"/>
        <end position="1720"/>
    </location>
</feature>
<feature type="compositionally biased region" description="Acidic residues" evidence="5">
    <location>
        <begin position="2024"/>
        <end position="2034"/>
    </location>
</feature>
<feature type="compositionally biased region" description="Basic residues" evidence="5">
    <location>
        <begin position="1767"/>
        <end position="1789"/>
    </location>
</feature>
<accession>A0A2A9MIF5</accession>
<feature type="compositionally biased region" description="Basic residues" evidence="5">
    <location>
        <begin position="1382"/>
        <end position="1395"/>
    </location>
</feature>
<dbReference type="OrthoDB" id="333999at2759"/>
<feature type="compositionally biased region" description="Basic and acidic residues" evidence="5">
    <location>
        <begin position="1283"/>
        <end position="1301"/>
    </location>
</feature>
<feature type="compositionally biased region" description="Basic and acidic residues" evidence="5">
    <location>
        <begin position="1309"/>
        <end position="1329"/>
    </location>
</feature>
<feature type="zinc finger region" description="C3H1-type" evidence="4">
    <location>
        <begin position="1838"/>
        <end position="1861"/>
    </location>
</feature>
<evidence type="ECO:0000259" key="6">
    <source>
        <dbReference type="PROSITE" id="PS50103"/>
    </source>
</evidence>
<feature type="compositionally biased region" description="Basic and acidic residues" evidence="5">
    <location>
        <begin position="1400"/>
        <end position="1410"/>
    </location>
</feature>
<dbReference type="CDD" id="cd05162">
    <property type="entry name" value="PWWP"/>
    <property type="match status" value="1"/>
</dbReference>
<dbReference type="InterPro" id="IPR000571">
    <property type="entry name" value="Znf_CCCH"/>
</dbReference>
<name>A0A2A9MIF5_BESBE</name>
<dbReference type="KEGG" id="bbes:BESB_060670"/>
<feature type="compositionally biased region" description="Basic and acidic residues" evidence="5">
    <location>
        <begin position="1886"/>
        <end position="1899"/>
    </location>
</feature>
<evidence type="ECO:0000256" key="2">
    <source>
        <dbReference type="ARBA" id="ARBA00022771"/>
    </source>
</evidence>
<comment type="caution">
    <text evidence="8">The sequence shown here is derived from an EMBL/GenBank/DDBJ whole genome shotgun (WGS) entry which is preliminary data.</text>
</comment>
<dbReference type="GO" id="GO:0008270">
    <property type="term" value="F:zinc ion binding"/>
    <property type="evidence" value="ECO:0007669"/>
    <property type="project" value="UniProtKB-KW"/>
</dbReference>
<keyword evidence="9" id="KW-1185">Reference proteome</keyword>
<feature type="region of interest" description="Disordered" evidence="5">
    <location>
        <begin position="208"/>
        <end position="313"/>
    </location>
</feature>
<dbReference type="SUPFAM" id="SSF63748">
    <property type="entry name" value="Tudor/PWWP/MBT"/>
    <property type="match status" value="1"/>
</dbReference>
<dbReference type="PROSITE" id="PS50103">
    <property type="entry name" value="ZF_C3H1"/>
    <property type="match status" value="1"/>
</dbReference>
<feature type="compositionally biased region" description="Basic and acidic residues" evidence="5">
    <location>
        <begin position="1256"/>
        <end position="1267"/>
    </location>
</feature>
<feature type="compositionally biased region" description="Low complexity" evidence="5">
    <location>
        <begin position="1197"/>
        <end position="1222"/>
    </location>
</feature>